<dbReference type="AlphaFoldDB" id="A0A9Q0LT87"/>
<dbReference type="InterPro" id="IPR052600">
    <property type="entry name" value="Nuc_rcpt_coact/corep"/>
</dbReference>
<comment type="caution">
    <text evidence="5">The sequence shown here is derived from an EMBL/GenBank/DDBJ whole genome shotgun (WGS) entry which is preliminary data.</text>
</comment>
<feature type="compositionally biased region" description="Basic and acidic residues" evidence="3">
    <location>
        <begin position="1"/>
        <end position="11"/>
    </location>
</feature>
<dbReference type="InterPro" id="IPR036621">
    <property type="entry name" value="Anticodon-bd_dom_sf"/>
</dbReference>
<protein>
    <submittedName>
        <fullName evidence="5">Nuclear polyadenylated RNA-binding protein</fullName>
    </submittedName>
</protein>
<keyword evidence="1" id="KW-0694">RNA-binding</keyword>
<gene>
    <name evidence="5" type="ORF">M0811_14487</name>
</gene>
<dbReference type="SMART" id="SM00360">
    <property type="entry name" value="RRM"/>
    <property type="match status" value="1"/>
</dbReference>
<keyword evidence="6" id="KW-1185">Reference proteome</keyword>
<organism evidence="5 6">
    <name type="scientific">Anaeramoeba ignava</name>
    <name type="common">Anaerobic marine amoeba</name>
    <dbReference type="NCBI Taxonomy" id="1746090"/>
    <lineage>
        <taxon>Eukaryota</taxon>
        <taxon>Metamonada</taxon>
        <taxon>Anaeramoebidae</taxon>
        <taxon>Anaeramoeba</taxon>
    </lineage>
</organism>
<feature type="region of interest" description="Disordered" evidence="3">
    <location>
        <begin position="225"/>
        <end position="247"/>
    </location>
</feature>
<feature type="domain" description="RRM" evidence="4">
    <location>
        <begin position="158"/>
        <end position="229"/>
    </location>
</feature>
<dbReference type="PROSITE" id="PS50102">
    <property type="entry name" value="RRM"/>
    <property type="match status" value="1"/>
</dbReference>
<evidence type="ECO:0000256" key="3">
    <source>
        <dbReference type="SAM" id="MobiDB-lite"/>
    </source>
</evidence>
<dbReference type="InterPro" id="IPR012677">
    <property type="entry name" value="Nucleotide-bd_a/b_plait_sf"/>
</dbReference>
<dbReference type="GO" id="GO:0003723">
    <property type="term" value="F:RNA binding"/>
    <property type="evidence" value="ECO:0007669"/>
    <property type="project" value="UniProtKB-UniRule"/>
</dbReference>
<feature type="compositionally biased region" description="Polar residues" evidence="3">
    <location>
        <begin position="34"/>
        <end position="48"/>
    </location>
</feature>
<dbReference type="SUPFAM" id="SSF54928">
    <property type="entry name" value="RNA-binding domain, RBD"/>
    <property type="match status" value="1"/>
</dbReference>
<dbReference type="Proteomes" id="UP001149090">
    <property type="component" value="Unassembled WGS sequence"/>
</dbReference>
<feature type="region of interest" description="Disordered" evidence="3">
    <location>
        <begin position="1"/>
        <end position="128"/>
    </location>
</feature>
<name>A0A9Q0LT87_ANAIG</name>
<evidence type="ECO:0000313" key="5">
    <source>
        <dbReference type="EMBL" id="KAJ5079506.1"/>
    </source>
</evidence>
<proteinExistence type="predicted"/>
<feature type="region of interest" description="Disordered" evidence="3">
    <location>
        <begin position="553"/>
        <end position="576"/>
    </location>
</feature>
<feature type="coiled-coil region" evidence="2">
    <location>
        <begin position="414"/>
        <end position="515"/>
    </location>
</feature>
<dbReference type="Gene3D" id="3.40.50.800">
    <property type="entry name" value="Anticodon-binding domain"/>
    <property type="match status" value="1"/>
</dbReference>
<evidence type="ECO:0000313" key="6">
    <source>
        <dbReference type="Proteomes" id="UP001149090"/>
    </source>
</evidence>
<keyword evidence="2" id="KW-0175">Coiled coil</keyword>
<accession>A0A9Q0LT87</accession>
<dbReference type="EMBL" id="JAPDFW010000031">
    <property type="protein sequence ID" value="KAJ5079506.1"/>
    <property type="molecule type" value="Genomic_DNA"/>
</dbReference>
<evidence type="ECO:0000256" key="1">
    <source>
        <dbReference type="PROSITE-ProRule" id="PRU00176"/>
    </source>
</evidence>
<dbReference type="OrthoDB" id="79941at2759"/>
<feature type="compositionally biased region" description="Basic and acidic residues" evidence="3">
    <location>
        <begin position="82"/>
        <end position="115"/>
    </location>
</feature>
<feature type="compositionally biased region" description="Polar residues" evidence="3">
    <location>
        <begin position="558"/>
        <end position="568"/>
    </location>
</feature>
<evidence type="ECO:0000259" key="4">
    <source>
        <dbReference type="PROSITE" id="PS50102"/>
    </source>
</evidence>
<dbReference type="Gene3D" id="3.30.70.330">
    <property type="match status" value="1"/>
</dbReference>
<reference evidence="5" key="1">
    <citation type="submission" date="2022-10" db="EMBL/GenBank/DDBJ databases">
        <title>Novel sulphate-reducing endosymbionts in the free-living metamonad Anaeramoeba.</title>
        <authorList>
            <person name="Jerlstrom-Hultqvist J."/>
            <person name="Cepicka I."/>
            <person name="Gallot-Lavallee L."/>
            <person name="Salas-Leiva D."/>
            <person name="Curtis B.A."/>
            <person name="Zahonova K."/>
            <person name="Pipaliya S."/>
            <person name="Dacks J."/>
            <person name="Roger A.J."/>
        </authorList>
    </citation>
    <scope>NUCLEOTIDE SEQUENCE</scope>
    <source>
        <strain evidence="5">BMAN</strain>
    </source>
</reference>
<dbReference type="PANTHER" id="PTHR23295:SF6">
    <property type="entry name" value="NEOSIN, ISOFORM A"/>
    <property type="match status" value="1"/>
</dbReference>
<evidence type="ECO:0000256" key="2">
    <source>
        <dbReference type="SAM" id="Coils"/>
    </source>
</evidence>
<dbReference type="PANTHER" id="PTHR23295">
    <property type="entry name" value="NUCLEAR RECEPTOR COACTIVATOR 5-RELATED"/>
    <property type="match status" value="1"/>
</dbReference>
<dbReference type="InterPro" id="IPR000504">
    <property type="entry name" value="RRM_dom"/>
</dbReference>
<dbReference type="InterPro" id="IPR035979">
    <property type="entry name" value="RBD_domain_sf"/>
</dbReference>
<dbReference type="Pfam" id="PF00076">
    <property type="entry name" value="RRM_1"/>
    <property type="match status" value="1"/>
</dbReference>
<sequence>MSEKETNEKSTKTNFMPPKKAFSFFQMSKKEETTPTIESIRNLQTNLFLQKRDTKTEPSLSSPDENKEENGFENDNSLDNSKSTKKDFINKPRSPVEENKESDEKSFENQLKETNFDEDYESENEKKYKENRKLKAKKITKKQNFDEDSYDSVYPQKARIFVGNLPDIPTIREDLGIIFQQYGEIKDLVLIKSFAFIQYDNEESAQLALKHEKSCEIHNHKLQVEHAKGRSENQRKRTWQAPQHSRPSYENKNVALTSIQDQLSRNPSLFIIIRKASLMNYAKIIEDTVEKVAAIPVVIMNYETSSKSLTDLIAEATKLGYRYIMVIGDFNLIANTVNLKIIENHRIQVEYDSLNYLQAASLISSQQGNPQNDSWYSFPNQFGSFLNQNDQQFNLLHSLFPQVNEQSLSTGNNYQEALQLLAQQQQQQKEQQQKMQTLQQLQQFQKQLIQQKEQEDQKKDDNQKLQQILQILEQKVNPQKTNNPQSNSTQIIQNIQKLLDQFQNSNSNLNSKNQEINLSQNSFQQNSNDSNNSTNQTKIKLLQLIQDYGYLDSKRPKQSQPKNNSTTDPFAFLGLK</sequence>
<feature type="compositionally biased region" description="Basic and acidic residues" evidence="3">
    <location>
        <begin position="225"/>
        <end position="235"/>
    </location>
</feature>